<evidence type="ECO:0000259" key="9">
    <source>
        <dbReference type="PROSITE" id="PS50109"/>
    </source>
</evidence>
<accession>F0HAZ0</accession>
<feature type="transmembrane region" description="Helical" evidence="7">
    <location>
        <begin position="876"/>
        <end position="897"/>
    </location>
</feature>
<dbReference type="EMBL" id="AEXO01000114">
    <property type="protein sequence ID" value="EGC85014.1"/>
    <property type="molecule type" value="Genomic_DNA"/>
</dbReference>
<dbReference type="Pfam" id="PF02518">
    <property type="entry name" value="HATPase_c"/>
    <property type="match status" value="1"/>
</dbReference>
<evidence type="ECO:0000256" key="1">
    <source>
        <dbReference type="ARBA" id="ARBA00000085"/>
    </source>
</evidence>
<keyword evidence="7" id="KW-0812">Transmembrane</keyword>
<dbReference type="InterPro" id="IPR033406">
    <property type="entry name" value="DUF5113"/>
</dbReference>
<dbReference type="InterPro" id="IPR011990">
    <property type="entry name" value="TPR-like_helical_dom_sf"/>
</dbReference>
<feature type="signal peptide" evidence="8">
    <location>
        <begin position="1"/>
        <end position="24"/>
    </location>
</feature>
<dbReference type="PROSITE" id="PS50109">
    <property type="entry name" value="HIS_KIN"/>
    <property type="match status" value="1"/>
</dbReference>
<evidence type="ECO:0000256" key="6">
    <source>
        <dbReference type="PROSITE-ProRule" id="PRU00339"/>
    </source>
</evidence>
<comment type="caution">
    <text evidence="10">The sequence shown here is derived from an EMBL/GenBank/DDBJ whole genome shotgun (WGS) entry which is preliminary data.</text>
</comment>
<protein>
    <recommendedName>
        <fullName evidence="2">histidine kinase</fullName>
        <ecNumber evidence="2">2.7.13.3</ecNumber>
    </recommendedName>
</protein>
<dbReference type="InterPro" id="IPR019734">
    <property type="entry name" value="TPR_rpt"/>
</dbReference>
<keyword evidence="7" id="KW-1133">Transmembrane helix</keyword>
<dbReference type="AlphaFoldDB" id="F0HAZ0"/>
<dbReference type="InterPro" id="IPR036890">
    <property type="entry name" value="HATPase_C_sf"/>
</dbReference>
<evidence type="ECO:0000313" key="10">
    <source>
        <dbReference type="EMBL" id="EGC85014.1"/>
    </source>
</evidence>
<feature type="chain" id="PRO_5003252016" description="histidine kinase" evidence="8">
    <location>
        <begin position="25"/>
        <end position="1193"/>
    </location>
</feature>
<evidence type="ECO:0000256" key="2">
    <source>
        <dbReference type="ARBA" id="ARBA00012438"/>
    </source>
</evidence>
<dbReference type="SMART" id="SM00387">
    <property type="entry name" value="HATPase_c"/>
    <property type="match status" value="1"/>
</dbReference>
<feature type="domain" description="Histidine kinase" evidence="9">
    <location>
        <begin position="490"/>
        <end position="709"/>
    </location>
</feature>
<evidence type="ECO:0000313" key="11">
    <source>
        <dbReference type="Proteomes" id="UP000003155"/>
    </source>
</evidence>
<dbReference type="PROSITE" id="PS50005">
    <property type="entry name" value="TPR"/>
    <property type="match status" value="1"/>
</dbReference>
<dbReference type="GO" id="GO:0000160">
    <property type="term" value="P:phosphorelay signal transduction system"/>
    <property type="evidence" value="ECO:0007669"/>
    <property type="project" value="UniProtKB-KW"/>
</dbReference>
<keyword evidence="7" id="KW-0472">Membrane</keyword>
<dbReference type="GO" id="GO:0004673">
    <property type="term" value="F:protein histidine kinase activity"/>
    <property type="evidence" value="ECO:0007669"/>
    <property type="project" value="UniProtKB-EC"/>
</dbReference>
<reference evidence="10 11" key="1">
    <citation type="submission" date="2011-02" db="EMBL/GenBank/DDBJ databases">
        <authorList>
            <person name="Durkin A.S."/>
            <person name="Madupu R."/>
            <person name="Torralba M."/>
            <person name="Gillis M."/>
            <person name="Methe B."/>
            <person name="Sutton G."/>
            <person name="Nelson K.E."/>
        </authorList>
    </citation>
    <scope>NUCLEOTIDE SEQUENCE [LARGE SCALE GENOMIC DNA]</scope>
    <source>
        <strain evidence="10 11">CRIS 18C-A</strain>
    </source>
</reference>
<dbReference type="PANTHER" id="PTHR43711:SF31">
    <property type="entry name" value="HISTIDINE KINASE"/>
    <property type="match status" value="1"/>
</dbReference>
<keyword evidence="6" id="KW-0802">TPR repeat</keyword>
<dbReference type="InterPro" id="IPR003594">
    <property type="entry name" value="HATPase_dom"/>
</dbReference>
<dbReference type="SMART" id="SM00028">
    <property type="entry name" value="TPR"/>
    <property type="match status" value="2"/>
</dbReference>
<dbReference type="SUPFAM" id="SSF48452">
    <property type="entry name" value="TPR-like"/>
    <property type="match status" value="1"/>
</dbReference>
<keyword evidence="3" id="KW-0808">Transferase</keyword>
<keyword evidence="5" id="KW-0902">Two-component regulatory system</keyword>
<sequence length="1193" mass="136574">MKTRRLYRTAGRWAAALLPLLLAAACSVPHEQEADACNDKAYAFHYRNLDSVGLYARRAYGLAKRYDAGRAEALNNLAFADLMKMRFTEAYARLDSVLRTTDNQVELLVADIQLMRLCQRESLNKEFYDYYEKAQKRLHRIEEDERLLSDRQRRRMVYARTEFAIVTSTYYYYVGLEQPSVRAIRQINPDGEIQTDMAQLLAYYYNIGAGGIITTGTQAEISQREFDYLMHCYMLARRHGYPYWEANSLQALSEHLVNDRNRRTLMRDNLPSFQFLNLDHMPDSLLAGNLAQRSLAIFRQYGDVYQTAGSYRTLASCYWQIKDYRSAILCLQKALNSNPAIRQAPDLVASIREQLSVAYSAINDKQQSDYNRNIYLDLQDETRQDRYLASRAEQLDRTSQQLNLIIAAVALSIFIVFALLVLFHYLRRRRDSRQSLDELLVPLEQWRRQNEIHRAEVAGRYDETAEQLDLNRIHLVDNRRKNLEQRAKVSLVNSVIPLIDRMLHEIAMLKKGGESDTLKAERYTYIRELTDKINELNAVLTEWIQLRQGRLSLHIESFPVQQVFDIVKKGRMGFQMKGIDLRVADSTAIVKADRVLTLFMVNTLADNARKFTPAGGSVTVSAAEGDGYVEISVADTGCGLTETQQTHIFDYKPIHDQTDSTSHGFGLMNCNGIINKYRKISRIFSVCRIGVESREGRGSRFFFRLPKGIGRTVAGILLAVCPLAAASARPARDIDKAAALARHDYGTLAGIYADSAYFSNINGSYAQTLAYADTCRYYLNRLYLRLRPKGKELMKRTGTLPNIPPEIKWFHEGVPMDYSVILDIRNESAVAALALHEWDLYRYNNSVYTHLFKERYADRSLGEYCRMMMKSETNKNVAIALLVLFLLAIFPVYYVMYYRRRLSYQFCLERVRRINTILLSDVSEEEKLREVERGASDRFPPRLLAIVTQIRDALHASVEEDQKSQADLEMLEDEVRCVEYENERLHISNSILDNCLSTLKHETMYYPSRIRQLVDGADAQLEAIDELAVYYKELYLILSQQAMHQVDAVKLIARHVDLTTLVSRSKLTAPVDTAPAVSGDPVLIAYLFDILYQSNHSQPLAVSTGEGQPGYVVLHVLMSALHLPDEACRQLFQPSAAHLMSFICRQIVRDNGEATNRRGCGISATATPEGVRVQIVLSKDNQETKRKNTYGEF</sequence>
<evidence type="ECO:0000256" key="3">
    <source>
        <dbReference type="ARBA" id="ARBA00022679"/>
    </source>
</evidence>
<dbReference type="RefSeq" id="WP_004354680.1">
    <property type="nucleotide sequence ID" value="NZ_AEXO01000114.1"/>
</dbReference>
<dbReference type="Gene3D" id="3.30.565.10">
    <property type="entry name" value="Histidine kinase-like ATPase, C-terminal domain"/>
    <property type="match status" value="1"/>
</dbReference>
<dbReference type="Proteomes" id="UP000003155">
    <property type="component" value="Unassembled WGS sequence"/>
</dbReference>
<keyword evidence="11" id="KW-1185">Reference proteome</keyword>
<dbReference type="Pfam" id="PF17140">
    <property type="entry name" value="DUF5113"/>
    <property type="match status" value="2"/>
</dbReference>
<evidence type="ECO:0000256" key="7">
    <source>
        <dbReference type="SAM" id="Phobius"/>
    </source>
</evidence>
<evidence type="ECO:0000256" key="8">
    <source>
        <dbReference type="SAM" id="SignalP"/>
    </source>
</evidence>
<dbReference type="PROSITE" id="PS51257">
    <property type="entry name" value="PROKAR_LIPOPROTEIN"/>
    <property type="match status" value="1"/>
</dbReference>
<dbReference type="SUPFAM" id="SSF55874">
    <property type="entry name" value="ATPase domain of HSP90 chaperone/DNA topoisomerase II/histidine kinase"/>
    <property type="match status" value="1"/>
</dbReference>
<name>F0HAZ0_9BACT</name>
<evidence type="ECO:0000256" key="4">
    <source>
        <dbReference type="ARBA" id="ARBA00022777"/>
    </source>
</evidence>
<dbReference type="InterPro" id="IPR033405">
    <property type="entry name" value="DUF5112"/>
</dbReference>
<feature type="transmembrane region" description="Helical" evidence="7">
    <location>
        <begin position="404"/>
        <end position="426"/>
    </location>
</feature>
<dbReference type="InterPro" id="IPR005467">
    <property type="entry name" value="His_kinase_dom"/>
</dbReference>
<dbReference type="EC" id="2.7.13.3" evidence="2"/>
<dbReference type="InterPro" id="IPR050736">
    <property type="entry name" value="Sensor_HK_Regulatory"/>
</dbReference>
<keyword evidence="4 10" id="KW-0418">Kinase</keyword>
<feature type="repeat" description="TPR" evidence="6">
    <location>
        <begin position="308"/>
        <end position="341"/>
    </location>
</feature>
<keyword evidence="8" id="KW-0732">Signal</keyword>
<dbReference type="PANTHER" id="PTHR43711">
    <property type="entry name" value="TWO-COMPONENT HISTIDINE KINASE"/>
    <property type="match status" value="1"/>
</dbReference>
<gene>
    <name evidence="10" type="ORF">HMPREF9303_0848</name>
</gene>
<organism evidence="10 11">
    <name type="scientific">Prevotella denticola CRIS 18C-A</name>
    <dbReference type="NCBI Taxonomy" id="944557"/>
    <lineage>
        <taxon>Bacteria</taxon>
        <taxon>Pseudomonadati</taxon>
        <taxon>Bacteroidota</taxon>
        <taxon>Bacteroidia</taxon>
        <taxon>Bacteroidales</taxon>
        <taxon>Prevotellaceae</taxon>
        <taxon>Prevotella</taxon>
    </lineage>
</organism>
<comment type="catalytic activity">
    <reaction evidence="1">
        <text>ATP + protein L-histidine = ADP + protein N-phospho-L-histidine.</text>
        <dbReference type="EC" id="2.7.13.3"/>
    </reaction>
</comment>
<dbReference type="Pfam" id="PF17139">
    <property type="entry name" value="DUF5112"/>
    <property type="match status" value="1"/>
</dbReference>
<proteinExistence type="predicted"/>
<evidence type="ECO:0000256" key="5">
    <source>
        <dbReference type="ARBA" id="ARBA00023012"/>
    </source>
</evidence>
<dbReference type="Gene3D" id="1.25.40.10">
    <property type="entry name" value="Tetratricopeptide repeat domain"/>
    <property type="match status" value="1"/>
</dbReference>